<sequence>MSAIPLLPATTSSTCLTKQGSLRPFTVEPGSYFSFFLDDHTDFTNWIPAWVFYYFTIWRICLYHHPLYRNAS</sequence>
<protein>
    <submittedName>
        <fullName evidence="2">Pco061870a</fullName>
    </submittedName>
</protein>
<dbReference type="AlphaFoldDB" id="A0A0A9AE23"/>
<organism evidence="2">
    <name type="scientific">Arundo donax</name>
    <name type="common">Giant reed</name>
    <name type="synonym">Donax arundinaceus</name>
    <dbReference type="NCBI Taxonomy" id="35708"/>
    <lineage>
        <taxon>Eukaryota</taxon>
        <taxon>Viridiplantae</taxon>
        <taxon>Streptophyta</taxon>
        <taxon>Embryophyta</taxon>
        <taxon>Tracheophyta</taxon>
        <taxon>Spermatophyta</taxon>
        <taxon>Magnoliopsida</taxon>
        <taxon>Liliopsida</taxon>
        <taxon>Poales</taxon>
        <taxon>Poaceae</taxon>
        <taxon>PACMAD clade</taxon>
        <taxon>Arundinoideae</taxon>
        <taxon>Arundineae</taxon>
        <taxon>Arundo</taxon>
    </lineage>
</organism>
<name>A0A0A9AE23_ARUDO</name>
<accession>A0A0A9AE23</accession>
<keyword evidence="1" id="KW-0812">Transmembrane</keyword>
<reference evidence="2" key="1">
    <citation type="submission" date="2014-09" db="EMBL/GenBank/DDBJ databases">
        <authorList>
            <person name="Magalhaes I.L.F."/>
            <person name="Oliveira U."/>
            <person name="Santos F.R."/>
            <person name="Vidigal T.H.D.A."/>
            <person name="Brescovit A.D."/>
            <person name="Santos A.J."/>
        </authorList>
    </citation>
    <scope>NUCLEOTIDE SEQUENCE</scope>
    <source>
        <tissue evidence="2">Shoot tissue taken approximately 20 cm above the soil surface</tissue>
    </source>
</reference>
<proteinExistence type="predicted"/>
<evidence type="ECO:0000313" key="2">
    <source>
        <dbReference type="EMBL" id="JAD45352.1"/>
    </source>
</evidence>
<reference evidence="2" key="2">
    <citation type="journal article" date="2015" name="Data Brief">
        <title>Shoot transcriptome of the giant reed, Arundo donax.</title>
        <authorList>
            <person name="Barrero R.A."/>
            <person name="Guerrero F.D."/>
            <person name="Moolhuijzen P."/>
            <person name="Goolsby J.A."/>
            <person name="Tidwell J."/>
            <person name="Bellgard S.E."/>
            <person name="Bellgard M.I."/>
        </authorList>
    </citation>
    <scope>NUCLEOTIDE SEQUENCE</scope>
    <source>
        <tissue evidence="2">Shoot tissue taken approximately 20 cm above the soil surface</tissue>
    </source>
</reference>
<keyword evidence="1" id="KW-1133">Transmembrane helix</keyword>
<dbReference type="EMBL" id="GBRH01252543">
    <property type="protein sequence ID" value="JAD45352.1"/>
    <property type="molecule type" value="Transcribed_RNA"/>
</dbReference>
<evidence type="ECO:0000256" key="1">
    <source>
        <dbReference type="SAM" id="Phobius"/>
    </source>
</evidence>
<keyword evidence="1" id="KW-0472">Membrane</keyword>
<feature type="transmembrane region" description="Helical" evidence="1">
    <location>
        <begin position="43"/>
        <end position="62"/>
    </location>
</feature>